<proteinExistence type="predicted"/>
<dbReference type="HOGENOM" id="CLU_2433995_0_0_2"/>
<reference evidence="1 2" key="1">
    <citation type="journal article" date="2012" name="Stand. Genomic Sci.">
        <title>Complete genome sequence of Pyrobaculum oguniense.</title>
        <authorList>
            <person name="Bernick D.L."/>
            <person name="Karplus K."/>
            <person name="Lui L.M."/>
            <person name="Coker J.K."/>
            <person name="Murphy J.N."/>
            <person name="Chan P.P."/>
            <person name="Cozen A.E."/>
            <person name="Lowe T.M."/>
        </authorList>
    </citation>
    <scope>NUCLEOTIDE SEQUENCE [LARGE SCALE GENOMIC DNA]</scope>
    <source>
        <strain evidence="1 2">TE7</strain>
    </source>
</reference>
<keyword evidence="2" id="KW-1185">Reference proteome</keyword>
<sequence>MRCVRIGYEMLEGSSEQLVLDVVVGRATVLGAEVKWRDSEGVILAFDTDDADVAKEIKRYIKYLVKSVRVKFEDGWVRPRPPDIFVVEDC</sequence>
<evidence type="ECO:0000313" key="2">
    <source>
        <dbReference type="Proteomes" id="UP000009062"/>
    </source>
</evidence>
<dbReference type="AlphaFoldDB" id="H6QCT2"/>
<accession>H6QCT2</accession>
<dbReference type="KEGG" id="pog:Pogu_2101"/>
<name>H6QCT2_PYROT</name>
<dbReference type="Proteomes" id="UP000009062">
    <property type="component" value="Chromosome"/>
</dbReference>
<gene>
    <name evidence="1" type="ordered locus">Pogu_2101</name>
</gene>
<dbReference type="EMBL" id="CP003316">
    <property type="protein sequence ID" value="AFA40128.1"/>
    <property type="molecule type" value="Genomic_DNA"/>
</dbReference>
<protein>
    <submittedName>
        <fullName evidence="1">Uncharacterized protein</fullName>
    </submittedName>
</protein>
<evidence type="ECO:0000313" key="1">
    <source>
        <dbReference type="EMBL" id="AFA40128.1"/>
    </source>
</evidence>
<organism evidence="1 2">
    <name type="scientific">Pyrobaculum oguniense (strain DSM 13380 / JCM 10595 / TE7)</name>
    <dbReference type="NCBI Taxonomy" id="698757"/>
    <lineage>
        <taxon>Archaea</taxon>
        <taxon>Thermoproteota</taxon>
        <taxon>Thermoprotei</taxon>
        <taxon>Thermoproteales</taxon>
        <taxon>Thermoproteaceae</taxon>
        <taxon>Pyrobaculum</taxon>
    </lineage>
</organism>